<dbReference type="PROSITE" id="PS50181">
    <property type="entry name" value="FBOX"/>
    <property type="match status" value="1"/>
</dbReference>
<evidence type="ECO:0000259" key="1">
    <source>
        <dbReference type="PROSITE" id="PS50181"/>
    </source>
</evidence>
<proteinExistence type="predicted"/>
<dbReference type="InParanoid" id="A0A2H3CWB4"/>
<dbReference type="STRING" id="47427.A0A2H3CWB4"/>
<dbReference type="Proteomes" id="UP000217790">
    <property type="component" value="Unassembled WGS sequence"/>
</dbReference>
<dbReference type="Gene3D" id="3.80.10.10">
    <property type="entry name" value="Ribonuclease Inhibitor"/>
    <property type="match status" value="1"/>
</dbReference>
<dbReference type="OMA" id="MTIEHLD"/>
<name>A0A2H3CWB4_ARMGA</name>
<keyword evidence="3" id="KW-1185">Reference proteome</keyword>
<reference evidence="3" key="1">
    <citation type="journal article" date="2017" name="Nat. Ecol. Evol.">
        <title>Genome expansion and lineage-specific genetic innovations in the forest pathogenic fungi Armillaria.</title>
        <authorList>
            <person name="Sipos G."/>
            <person name="Prasanna A.N."/>
            <person name="Walter M.C."/>
            <person name="O'Connor E."/>
            <person name="Balint B."/>
            <person name="Krizsan K."/>
            <person name="Kiss B."/>
            <person name="Hess J."/>
            <person name="Varga T."/>
            <person name="Slot J."/>
            <person name="Riley R."/>
            <person name="Boka B."/>
            <person name="Rigling D."/>
            <person name="Barry K."/>
            <person name="Lee J."/>
            <person name="Mihaltcheva S."/>
            <person name="LaButti K."/>
            <person name="Lipzen A."/>
            <person name="Waldron R."/>
            <person name="Moloney N.M."/>
            <person name="Sperisen C."/>
            <person name="Kredics L."/>
            <person name="Vagvoelgyi C."/>
            <person name="Patrignani A."/>
            <person name="Fitzpatrick D."/>
            <person name="Nagy I."/>
            <person name="Doyle S."/>
            <person name="Anderson J.B."/>
            <person name="Grigoriev I.V."/>
            <person name="Gueldener U."/>
            <person name="Muensterkoetter M."/>
            <person name="Nagy L.G."/>
        </authorList>
    </citation>
    <scope>NUCLEOTIDE SEQUENCE [LARGE SCALE GENOMIC DNA]</scope>
    <source>
        <strain evidence="3">Ar21-2</strain>
    </source>
</reference>
<evidence type="ECO:0000313" key="3">
    <source>
        <dbReference type="Proteomes" id="UP000217790"/>
    </source>
</evidence>
<accession>A0A2H3CWB4</accession>
<feature type="domain" description="F-box" evidence="1">
    <location>
        <begin position="103"/>
        <end position="160"/>
    </location>
</feature>
<dbReference type="OrthoDB" id="2987098at2759"/>
<dbReference type="AlphaFoldDB" id="A0A2H3CWB4"/>
<dbReference type="InterPro" id="IPR001810">
    <property type="entry name" value="F-box_dom"/>
</dbReference>
<protein>
    <recommendedName>
        <fullName evidence="1">F-box domain-containing protein</fullName>
    </recommendedName>
</protein>
<gene>
    <name evidence="2" type="ORF">ARMGADRAFT_671345</name>
</gene>
<dbReference type="EMBL" id="KZ293706">
    <property type="protein sequence ID" value="PBK83482.1"/>
    <property type="molecule type" value="Genomic_DNA"/>
</dbReference>
<organism evidence="2 3">
    <name type="scientific">Armillaria gallica</name>
    <name type="common">Bulbous honey fungus</name>
    <name type="synonym">Armillaria bulbosa</name>
    <dbReference type="NCBI Taxonomy" id="47427"/>
    <lineage>
        <taxon>Eukaryota</taxon>
        <taxon>Fungi</taxon>
        <taxon>Dikarya</taxon>
        <taxon>Basidiomycota</taxon>
        <taxon>Agaricomycotina</taxon>
        <taxon>Agaricomycetes</taxon>
        <taxon>Agaricomycetidae</taxon>
        <taxon>Agaricales</taxon>
        <taxon>Marasmiineae</taxon>
        <taxon>Physalacriaceae</taxon>
        <taxon>Armillaria</taxon>
    </lineage>
</organism>
<evidence type="ECO:0000313" key="2">
    <source>
        <dbReference type="EMBL" id="PBK83482.1"/>
    </source>
</evidence>
<sequence length="577" mass="65305">MSGRSSQSITHEGVDLPSMLQAITSRYNDLLLAKQQDVLPLPPAYSGPLDQRTTGILKESGLCFDYDLAYIDADISHLTDALRQLTENRRLLHDLKRGCRAALYPISILPLEILTDILCYAASDPINVFDTKHPAWAISKVCRLWRTIITTVCPEAWTRILVPCVDYRAIMLKDDVLSSVLGTVLARSQTHGIDFTIKFNEVPRVVELQGDIWAAVVLHADRWEKLHLSIHPSVADILGDLRGRLSSLRECVLHFYTNDRERNPLIDAFEYTPELTHMDLQGVDTDALTPSIAPKLKSFKYRANSKDDDEWWCTPRFISLEYFLNIIRNSPELAVVDILYEPWSSNNAVSPRIMRPLLSKLVINNTAFLRSLLAPALKEVTLVEDSNPELSPQPESSDFLADFHEFLVESRCSTLSRLDMTIEHLDHHFLSILQLAPALISFQLKTGGAWRNDAVMQELIVQLTNVEEFLPRLEEIELNLSTGEDWEIRCADCAMVNMVAARRHGSLQKFCFIAELAILCNLGEDDVKRLEDFRADGLDVALRSMYNLIPTYASPSWRCKPLRTPSPTLDPRSSVIP</sequence>
<dbReference type="InterPro" id="IPR032675">
    <property type="entry name" value="LRR_dom_sf"/>
</dbReference>